<evidence type="ECO:0000313" key="3">
    <source>
        <dbReference type="Proteomes" id="UP001161065"/>
    </source>
</evidence>
<dbReference type="RefSeq" id="WP_003066581.1">
    <property type="nucleotide sequence ID" value="NZ_ADVQ01000049.1"/>
</dbReference>
<dbReference type="InterPro" id="IPR047794">
    <property type="entry name" value="C45_proenzyme-like"/>
</dbReference>
<dbReference type="EMBL" id="JAOCEK010000012">
    <property type="protein sequence ID" value="MDH1335463.1"/>
    <property type="molecule type" value="Genomic_DNA"/>
</dbReference>
<reference evidence="2" key="1">
    <citation type="submission" date="2022-09" db="EMBL/GenBank/DDBJ databases">
        <title>Intensive care unit water sources are persistently colonized with multi-drug resistant bacteria and are the site of extensive horizontal gene transfer of antibiotic resistance genes.</title>
        <authorList>
            <person name="Diorio-Toth L."/>
        </authorList>
    </citation>
    <scope>NUCLEOTIDE SEQUENCE</scope>
    <source>
        <strain evidence="2">GD03832</strain>
    </source>
</reference>
<evidence type="ECO:0000259" key="1">
    <source>
        <dbReference type="Pfam" id="PF03417"/>
    </source>
</evidence>
<sequence length="375" mass="41193">MSATQFFPLVDVAGDAYERGRQHGRAVPERIAAGAMLYRAQLSHRGLDSATIDTLARSMVPQIQAFDETYLEEMRGIADGAGTTLEDILTINCRTEMLYGFARMQDDTMRHEEMEDGDCTGLVVLPRRSATGRLIHAHNWDWRQECGDTCIVLRIRSKNGPDILSFTEAGALARHGLNSNGVSLTGNAMSCHKDFQNGPGAPVVLLRRRLLEATNLAHAMRAVYGAQRYCSSNMILAQSSADDGCGISLEAAPDEVYPMLPQADVLVHANHWLSPVALVRLKDPGLAARPDSLYRQHRVETALRAIEGRGVSWDDIRSILADDFGYPDGVLRSPKPGDFSSISATVATTLMDAANGVMWVARKPYEGREFQEYAL</sequence>
<dbReference type="NCBIfam" id="NF040521">
    <property type="entry name" value="C45_proenzyme"/>
    <property type="match status" value="1"/>
</dbReference>
<dbReference type="AlphaFoldDB" id="A0AA42TVK6"/>
<gene>
    <name evidence="2" type="ORF">N5D63_15070</name>
</gene>
<name>A0AA42TVK6_9BURK</name>
<dbReference type="Pfam" id="PF03417">
    <property type="entry name" value="AAT"/>
    <property type="match status" value="1"/>
</dbReference>
<dbReference type="Gene3D" id="3.60.60.10">
    <property type="entry name" value="Penicillin V Acylase, Chain A"/>
    <property type="match status" value="1"/>
</dbReference>
<dbReference type="InterPro" id="IPR047801">
    <property type="entry name" value="Peptidase_C45"/>
</dbReference>
<evidence type="ECO:0000313" key="2">
    <source>
        <dbReference type="EMBL" id="MDH1335463.1"/>
    </source>
</evidence>
<feature type="domain" description="Peptidase C45 hydrolase" evidence="1">
    <location>
        <begin position="135"/>
        <end position="360"/>
    </location>
</feature>
<dbReference type="InterPro" id="IPR005079">
    <property type="entry name" value="Peptidase_C45_hydrolase"/>
</dbReference>
<proteinExistence type="predicted"/>
<protein>
    <submittedName>
        <fullName evidence="2">C45 family peptidase</fullName>
    </submittedName>
</protein>
<dbReference type="PANTHER" id="PTHR34180">
    <property type="entry name" value="PEPTIDASE C45"/>
    <property type="match status" value="1"/>
</dbReference>
<dbReference type="Gene3D" id="1.10.10.2120">
    <property type="match status" value="1"/>
</dbReference>
<organism evidence="2 3">
    <name type="scientific">Comamonas thiooxydans</name>
    <dbReference type="NCBI Taxonomy" id="363952"/>
    <lineage>
        <taxon>Bacteria</taxon>
        <taxon>Pseudomonadati</taxon>
        <taxon>Pseudomonadota</taxon>
        <taxon>Betaproteobacteria</taxon>
        <taxon>Burkholderiales</taxon>
        <taxon>Comamonadaceae</taxon>
        <taxon>Comamonas</taxon>
    </lineage>
</organism>
<accession>A0AA42TVK6</accession>
<dbReference type="Proteomes" id="UP001161065">
    <property type="component" value="Unassembled WGS sequence"/>
</dbReference>
<comment type="caution">
    <text evidence="2">The sequence shown here is derived from an EMBL/GenBank/DDBJ whole genome shotgun (WGS) entry which is preliminary data.</text>
</comment>
<dbReference type="PANTHER" id="PTHR34180:SF1">
    <property type="entry name" value="BETA-ALANYL-DOPAMINE_CARCININE HYDROLASE"/>
    <property type="match status" value="1"/>
</dbReference>